<dbReference type="AlphaFoldDB" id="A0A3A4R290"/>
<evidence type="ECO:0000313" key="2">
    <source>
        <dbReference type="EMBL" id="RJP60214.1"/>
    </source>
</evidence>
<reference evidence="2 3" key="1">
    <citation type="journal article" date="2017" name="ISME J.">
        <title>Energy and carbon metabolisms in a deep terrestrial subsurface fluid microbial community.</title>
        <authorList>
            <person name="Momper L."/>
            <person name="Jungbluth S.P."/>
            <person name="Lee M.D."/>
            <person name="Amend J.P."/>
        </authorList>
    </citation>
    <scope>NUCLEOTIDE SEQUENCE [LARGE SCALE GENOMIC DNA]</scope>
    <source>
        <strain evidence="2">SURF_26</strain>
    </source>
</reference>
<organism evidence="2 3">
    <name type="scientific">Candidatus Auribacter fodinae</name>
    <dbReference type="NCBI Taxonomy" id="2093366"/>
    <lineage>
        <taxon>Bacteria</taxon>
        <taxon>Pseudomonadati</taxon>
        <taxon>Candidatus Auribacterota</taxon>
        <taxon>Candidatus Auribacteria</taxon>
        <taxon>Candidatus Auribacterales</taxon>
        <taxon>Candidatus Auribacteraceae</taxon>
        <taxon>Candidatus Auribacter</taxon>
    </lineage>
</organism>
<evidence type="ECO:0000259" key="1">
    <source>
        <dbReference type="Pfam" id="PF00535"/>
    </source>
</evidence>
<proteinExistence type="predicted"/>
<gene>
    <name evidence="2" type="ORF">C4541_04625</name>
</gene>
<comment type="caution">
    <text evidence="2">The sequence shown here is derived from an EMBL/GenBank/DDBJ whole genome shotgun (WGS) entry which is preliminary data.</text>
</comment>
<dbReference type="PANTHER" id="PTHR22916:SF3">
    <property type="entry name" value="UDP-GLCNAC:BETAGAL BETA-1,3-N-ACETYLGLUCOSAMINYLTRANSFERASE-LIKE PROTEIN 1"/>
    <property type="match status" value="1"/>
</dbReference>
<feature type="domain" description="Glycosyltransferase 2-like" evidence="1">
    <location>
        <begin position="11"/>
        <end position="181"/>
    </location>
</feature>
<dbReference type="SUPFAM" id="SSF53448">
    <property type="entry name" value="Nucleotide-diphospho-sugar transferases"/>
    <property type="match status" value="1"/>
</dbReference>
<evidence type="ECO:0000313" key="3">
    <source>
        <dbReference type="Proteomes" id="UP000266426"/>
    </source>
</evidence>
<dbReference type="Pfam" id="PF00535">
    <property type="entry name" value="Glycos_transf_2"/>
    <property type="match status" value="1"/>
</dbReference>
<dbReference type="InterPro" id="IPR029044">
    <property type="entry name" value="Nucleotide-diphossugar_trans"/>
</dbReference>
<dbReference type="EMBL" id="QZJZ01000032">
    <property type="protein sequence ID" value="RJP60214.1"/>
    <property type="molecule type" value="Genomic_DNA"/>
</dbReference>
<name>A0A3A4R290_9BACT</name>
<protein>
    <submittedName>
        <fullName evidence="2">Glycosyltransferase family 2 protein</fullName>
    </submittedName>
</protein>
<dbReference type="InterPro" id="IPR001173">
    <property type="entry name" value="Glyco_trans_2-like"/>
</dbReference>
<dbReference type="CDD" id="cd00761">
    <property type="entry name" value="Glyco_tranf_GTA_type"/>
    <property type="match status" value="1"/>
</dbReference>
<dbReference type="Proteomes" id="UP000266426">
    <property type="component" value="Unassembled WGS sequence"/>
</dbReference>
<sequence>MNKTHMSIELSVIICTFNNSAMLMRCLNAISAQSMPASLYELLVVDNNSSDNTHHVVSEFSKVCPLNIRYVFEPRQGLSIARNRGIHESHGNIIVFADDDTVPHRLWLESIHTAFTAITPEPSAVGGRIVPLPERPIPDWFPDRAYSLLAVLDYGDNGRFLKDNELIYGCNMAFKRSVFDEFGLFDEKLGLQGNIKRWSEETQLIRQLKANDRKVYYSPQAEVQHTVIAEKLTFKYLIKRNYTQGITDARIDFNSDPASFLKTSLLDIFKKINYIVPRLLYRLFKKRTKNTVEIIRLYCYRLGYQLMSLNIKLFYRK</sequence>
<accession>A0A3A4R290</accession>
<dbReference type="Gene3D" id="3.90.550.10">
    <property type="entry name" value="Spore Coat Polysaccharide Biosynthesis Protein SpsA, Chain A"/>
    <property type="match status" value="1"/>
</dbReference>
<dbReference type="GO" id="GO:0016758">
    <property type="term" value="F:hexosyltransferase activity"/>
    <property type="evidence" value="ECO:0007669"/>
    <property type="project" value="UniProtKB-ARBA"/>
</dbReference>
<dbReference type="PANTHER" id="PTHR22916">
    <property type="entry name" value="GLYCOSYLTRANSFERASE"/>
    <property type="match status" value="1"/>
</dbReference>
<keyword evidence="2" id="KW-0808">Transferase</keyword>